<dbReference type="EMBL" id="OU015569">
    <property type="protein sequence ID" value="CAG5095450.1"/>
    <property type="molecule type" value="Genomic_DNA"/>
</dbReference>
<evidence type="ECO:0000256" key="3">
    <source>
        <dbReference type="SAM" id="MobiDB-lite"/>
    </source>
</evidence>
<protein>
    <submittedName>
        <fullName evidence="5">Oidioi.mRNA.OKI2018_I69.XSR.g14194.t1.cds</fullName>
    </submittedName>
</protein>
<dbReference type="Pfam" id="PF00400">
    <property type="entry name" value="WD40"/>
    <property type="match status" value="3"/>
</dbReference>
<feature type="compositionally biased region" description="Low complexity" evidence="3">
    <location>
        <begin position="921"/>
        <end position="933"/>
    </location>
</feature>
<evidence type="ECO:0000256" key="1">
    <source>
        <dbReference type="ARBA" id="ARBA00022574"/>
    </source>
</evidence>
<keyword evidence="2" id="KW-0677">Repeat</keyword>
<dbReference type="InterPro" id="IPR019775">
    <property type="entry name" value="WD40_repeat_CS"/>
</dbReference>
<sequence length="981" mass="109821">MDSPSFDTANFIKIEENTPNFILFDTKVGDRSLENPDHEDAILGFIRGCQDQFKIQKRERVVPWRDIPCRLNIFEQAKVTDQWCQSMFSWISPKCNKCGFHCQAHALRQKTEFVTTVEISSRESLSLTLTSDGASFHSAVCSPREPRIRRMEKMELRAVNGVTVTGPTRISSTHGTFCWTSGPFVTIVEGEKGLDNAEYVSVKRSISCLALSADKKRVVTGEAGKDPCVRVWCRESKKYTAKFSGHRFEIINVAWHPEGKHVLSCGDQHDRQIFIWCLRTGEKMATSRLQQEPSFSLFFSAKTFITVGKGLIRFWTFPAQRTRVAVQTLTGRNAPLKQRRDHTFIDACATSTNVFAVAEEGIAKLSGTRSLQSWFDYSKCQCISTNGEHLFLGVNTDYGGCVLVLTTSFERLCEMALGDIDVPPNPVAIAPIKENEVFVVYKDRSCTLWNSDPETPKIVEEYAGIRGPVNSVTAFERNTVISGSTDGTCRVWELGARDMFQLEIYATMDEKSIRVVSLNEAKDTLAVGLSNGNLELYRRMPCEETDQMIWSRLENIEAHNGEVTSISWRGDMLATGGRDRFVHVIFTNSRRPSLTVDYHTSSVSAVNWIVDEADNATLVSGGADKALFFLAPTEESLEREKWIKTPSSICDIKGRKRAYVAQGKQVASYDIRGELIKKYESEKWTKNLVSICLDDNEEYLATSCLVNVVVFEVERATVLHVVPVHAISIALLVANSSPILIGGDSEGNISMWRTPVAQMIHRSQSLPLPCVVEASAHEEMSASSRTPKRQNDFEEKKVRRRSKWSSMPTPFKIKAALDCSAVTIYDEDEEEGEEQDNELPELTLEADEQTVIAANNSVSPDADSNESLEAHFATCTSEFPEFPEIPSEEYSRPSLSTNAIKRLTSQRSACELIPEEDTVKNDSSGISSDSSNSPRKENCTRKNISSLISEIQGMNANEVKESEKELLELIREASTKLYLSK</sequence>
<dbReference type="InterPro" id="IPR015943">
    <property type="entry name" value="WD40/YVTN_repeat-like_dom_sf"/>
</dbReference>
<reference evidence="5 6" key="1">
    <citation type="submission" date="2021-04" db="EMBL/GenBank/DDBJ databases">
        <authorList>
            <person name="Bliznina A."/>
        </authorList>
    </citation>
    <scope>NUCLEOTIDE SEQUENCE [LARGE SCALE GENOMIC DNA]</scope>
</reference>
<gene>
    <name evidence="5" type="ORF">OKIOD_LOCUS5752</name>
</gene>
<name>A0ABN7SGC0_OIKDI</name>
<evidence type="ECO:0000313" key="5">
    <source>
        <dbReference type="EMBL" id="CAG5095450.1"/>
    </source>
</evidence>
<dbReference type="PROSITE" id="PS00678">
    <property type="entry name" value="WD_REPEATS_1"/>
    <property type="match status" value="1"/>
</dbReference>
<dbReference type="Proteomes" id="UP001158576">
    <property type="component" value="Chromosome XSR"/>
</dbReference>
<feature type="region of interest" description="Disordered" evidence="3">
    <location>
        <begin position="777"/>
        <end position="801"/>
    </location>
</feature>
<keyword evidence="1" id="KW-0853">WD repeat</keyword>
<organism evidence="5 6">
    <name type="scientific">Oikopleura dioica</name>
    <name type="common">Tunicate</name>
    <dbReference type="NCBI Taxonomy" id="34765"/>
    <lineage>
        <taxon>Eukaryota</taxon>
        <taxon>Metazoa</taxon>
        <taxon>Chordata</taxon>
        <taxon>Tunicata</taxon>
        <taxon>Appendicularia</taxon>
        <taxon>Copelata</taxon>
        <taxon>Oikopleuridae</taxon>
        <taxon>Oikopleura</taxon>
    </lineage>
</organism>
<feature type="domain" description="Anaphase-promoting complex subunit 4-like WD40" evidence="4">
    <location>
        <begin position="517"/>
        <end position="610"/>
    </location>
</feature>
<dbReference type="InterPro" id="IPR052779">
    <property type="entry name" value="WDR62"/>
</dbReference>
<feature type="region of interest" description="Disordered" evidence="3">
    <location>
        <begin position="911"/>
        <end position="941"/>
    </location>
</feature>
<dbReference type="InterPro" id="IPR001680">
    <property type="entry name" value="WD40_rpt"/>
</dbReference>
<dbReference type="InterPro" id="IPR024977">
    <property type="entry name" value="Apc4-like_WD40_dom"/>
</dbReference>
<dbReference type="Gene3D" id="2.130.10.10">
    <property type="entry name" value="YVTN repeat-like/Quinoprotein amine dehydrogenase"/>
    <property type="match status" value="2"/>
</dbReference>
<keyword evidence="6" id="KW-1185">Reference proteome</keyword>
<dbReference type="InterPro" id="IPR036322">
    <property type="entry name" value="WD40_repeat_dom_sf"/>
</dbReference>
<evidence type="ECO:0000313" key="6">
    <source>
        <dbReference type="Proteomes" id="UP001158576"/>
    </source>
</evidence>
<dbReference type="PANTHER" id="PTHR45589:SF1">
    <property type="entry name" value="WD REPEAT DOMAIN 62, ISOFORM G"/>
    <property type="match status" value="1"/>
</dbReference>
<dbReference type="PANTHER" id="PTHR45589">
    <property type="entry name" value="WD REPEAT DOMAIN 62, ISOFORM G"/>
    <property type="match status" value="1"/>
</dbReference>
<dbReference type="SUPFAM" id="SSF50978">
    <property type="entry name" value="WD40 repeat-like"/>
    <property type="match status" value="1"/>
</dbReference>
<evidence type="ECO:0000256" key="2">
    <source>
        <dbReference type="ARBA" id="ARBA00022737"/>
    </source>
</evidence>
<dbReference type="SMART" id="SM00320">
    <property type="entry name" value="WD40"/>
    <property type="match status" value="7"/>
</dbReference>
<dbReference type="Pfam" id="PF12894">
    <property type="entry name" value="ANAPC4_WD40"/>
    <property type="match status" value="1"/>
</dbReference>
<evidence type="ECO:0000259" key="4">
    <source>
        <dbReference type="Pfam" id="PF12894"/>
    </source>
</evidence>
<accession>A0ABN7SGC0</accession>
<proteinExistence type="predicted"/>